<dbReference type="Pfam" id="PF08240">
    <property type="entry name" value="ADH_N"/>
    <property type="match status" value="1"/>
</dbReference>
<proteinExistence type="predicted"/>
<accession>A0ABQ1IQ79</accession>
<dbReference type="PANTHER" id="PTHR43677">
    <property type="entry name" value="SHORT-CHAIN DEHYDROGENASE/REDUCTASE"/>
    <property type="match status" value="1"/>
</dbReference>
<evidence type="ECO:0000313" key="2">
    <source>
        <dbReference type="EMBL" id="GGB49334.1"/>
    </source>
</evidence>
<dbReference type="RefSeq" id="WP_188579837.1">
    <property type="nucleotide sequence ID" value="NZ_BMDZ01000042.1"/>
</dbReference>
<dbReference type="CDD" id="cd08241">
    <property type="entry name" value="QOR1"/>
    <property type="match status" value="1"/>
</dbReference>
<feature type="domain" description="Enoyl reductase (ER)" evidence="1">
    <location>
        <begin position="10"/>
        <end position="322"/>
    </location>
</feature>
<dbReference type="SUPFAM" id="SSF50129">
    <property type="entry name" value="GroES-like"/>
    <property type="match status" value="1"/>
</dbReference>
<protein>
    <submittedName>
        <fullName evidence="2">NADPH:quinone oxidoreductase</fullName>
    </submittedName>
</protein>
<gene>
    <name evidence="2" type="ORF">GCM10011505_33020</name>
</gene>
<name>A0ABQ1IQ79_9PROT</name>
<keyword evidence="3" id="KW-1185">Reference proteome</keyword>
<dbReference type="InterPro" id="IPR036291">
    <property type="entry name" value="NAD(P)-bd_dom_sf"/>
</dbReference>
<dbReference type="EMBL" id="BMDZ01000042">
    <property type="protein sequence ID" value="GGB49334.1"/>
    <property type="molecule type" value="Genomic_DNA"/>
</dbReference>
<dbReference type="InterPro" id="IPR020843">
    <property type="entry name" value="ER"/>
</dbReference>
<dbReference type="InterPro" id="IPR013154">
    <property type="entry name" value="ADH-like_N"/>
</dbReference>
<dbReference type="Gene3D" id="3.40.50.720">
    <property type="entry name" value="NAD(P)-binding Rossmann-like Domain"/>
    <property type="match status" value="1"/>
</dbReference>
<dbReference type="Proteomes" id="UP000603352">
    <property type="component" value="Unassembled WGS sequence"/>
</dbReference>
<dbReference type="InterPro" id="IPR051397">
    <property type="entry name" value="Zn-ADH-like_protein"/>
</dbReference>
<evidence type="ECO:0000313" key="3">
    <source>
        <dbReference type="Proteomes" id="UP000603352"/>
    </source>
</evidence>
<dbReference type="InterPro" id="IPR011032">
    <property type="entry name" value="GroES-like_sf"/>
</dbReference>
<dbReference type="InterPro" id="IPR013149">
    <property type="entry name" value="ADH-like_C"/>
</dbReference>
<dbReference type="Gene3D" id="3.90.180.10">
    <property type="entry name" value="Medium-chain alcohol dehydrogenases, catalytic domain"/>
    <property type="match status" value="1"/>
</dbReference>
<dbReference type="SMART" id="SM00829">
    <property type="entry name" value="PKS_ER"/>
    <property type="match status" value="1"/>
</dbReference>
<dbReference type="Pfam" id="PF00107">
    <property type="entry name" value="ADH_zinc_N"/>
    <property type="match status" value="1"/>
</dbReference>
<dbReference type="SUPFAM" id="SSF51735">
    <property type="entry name" value="NAD(P)-binding Rossmann-fold domains"/>
    <property type="match status" value="1"/>
</dbReference>
<evidence type="ECO:0000259" key="1">
    <source>
        <dbReference type="SMART" id="SM00829"/>
    </source>
</evidence>
<reference evidence="3" key="1">
    <citation type="journal article" date="2019" name="Int. J. Syst. Evol. Microbiol.">
        <title>The Global Catalogue of Microorganisms (GCM) 10K type strain sequencing project: providing services to taxonomists for standard genome sequencing and annotation.</title>
        <authorList>
            <consortium name="The Broad Institute Genomics Platform"/>
            <consortium name="The Broad Institute Genome Sequencing Center for Infectious Disease"/>
            <person name="Wu L."/>
            <person name="Ma J."/>
        </authorList>
    </citation>
    <scope>NUCLEOTIDE SEQUENCE [LARGE SCALE GENOMIC DNA]</scope>
    <source>
        <strain evidence="3">CGMCC 1.10188</strain>
    </source>
</reference>
<comment type="caution">
    <text evidence="2">The sequence shown here is derived from an EMBL/GenBank/DDBJ whole genome shotgun (WGS) entry which is preliminary data.</text>
</comment>
<organism evidence="2 3">
    <name type="scientific">Tistrella bauzanensis</name>
    <dbReference type="NCBI Taxonomy" id="657419"/>
    <lineage>
        <taxon>Bacteria</taxon>
        <taxon>Pseudomonadati</taxon>
        <taxon>Pseudomonadota</taxon>
        <taxon>Alphaproteobacteria</taxon>
        <taxon>Geminicoccales</taxon>
        <taxon>Geminicoccaceae</taxon>
        <taxon>Tistrella</taxon>
    </lineage>
</organism>
<sequence>MRCWQGDALGSPDDFTLIRRPLPEPQAGEVRIAIEAVGLGYVDGLIVHGRYQIRPPLPYIPGGEIAGVIDAVGPGVSGRRPGERVAVWRMGGGLATHVIVPEAEAECLPDGLDLGDAAAMLVDYQTVHYGLIRRGGLKAGERVLVTGASGGVGSAAVQVAARAGADVTAMASTDDGRARALALGAARTIDATDPDIRARIREAVPGGVIDIVFDPVAGPVFELLFRSLAKDGRHLIVGFVGGPIPSLPINLPLLKSAALVGVEIRHFLTAHAEQAAADRAALFRRVAAGDLAPPAQMRFPLARARDALAATLARGKAGKIVVQPRRAD</sequence>
<dbReference type="PANTHER" id="PTHR43677:SF4">
    <property type="entry name" value="QUINONE OXIDOREDUCTASE-LIKE PROTEIN 2"/>
    <property type="match status" value="1"/>
</dbReference>